<dbReference type="PANTHER" id="PTHR34365">
    <property type="entry name" value="ENOLASE (DUF1399)"/>
    <property type="match status" value="1"/>
</dbReference>
<dbReference type="EMBL" id="JASGXD010000001">
    <property type="protein sequence ID" value="KAK6008736.1"/>
    <property type="molecule type" value="Genomic_DNA"/>
</dbReference>
<evidence type="ECO:0000256" key="1">
    <source>
        <dbReference type="SAM" id="MobiDB-lite"/>
    </source>
</evidence>
<feature type="region of interest" description="Disordered" evidence="1">
    <location>
        <begin position="1"/>
        <end position="51"/>
    </location>
</feature>
<reference evidence="2 3" key="1">
    <citation type="submission" date="2023-11" db="EMBL/GenBank/DDBJ databases">
        <title>Draft genome sequence and annotation of the polyextremotolerant black yeast-like fungus Aureobasidium pullulans NRRL 62042.</title>
        <authorList>
            <person name="Dielentheis-Frenken M.R.E."/>
            <person name="Wibberg D."/>
            <person name="Blank L.M."/>
            <person name="Tiso T."/>
        </authorList>
    </citation>
    <scope>NUCLEOTIDE SEQUENCE [LARGE SCALE GENOMIC DNA]</scope>
    <source>
        <strain evidence="2 3">NRRL 62042</strain>
    </source>
</reference>
<sequence>MRRLSRAFSRVKETDEGKEAKVATISATNSPSPPPPTYEEAERQQDNVQHTTDAANSFAQLGPDLPSPEDGIAHLKLLECFYRLKQKIASTDGLFDISSDILGEINQTPPQKNAHNDKDNMKLTLLAEKRWQVYVSRAVDRFSRWRYSLEPDADYYTLNQAVTSKGDVLADRVKPEKANPLSFAAENLPPIDVLMVWHSYMLNPRAYLEDCAREGRMRLWHTPFPLQIVASHISDLDYHYDIAKQTMSGFREQTGLDWNNLDGSNDTMIDCHSCGAQNIAPWTTCGDVFEEAEEFPRWAAQNKVVDLKAIESRVSACQGFADKEFTLTCQKCNSQITHDSLCVGKLRKDLKLLLEKGVLLPGNILGNSGLPSKVGDVVDIYGWSYSTFPSKLMNIGMGQRILELRGSDMQMDSVREVVEHYLTIEELVKEAKHDRNNLRLNAKEAIALRRMISRYWENPSVFAIDLVGAVIRQGSFIEKMHDIDWLHSPALSHTIPRLIHKYSRFITIISRYNKMAVPTLDVDLAWHTHQLSPSRYLQYTVAKSKTFIDHDDKVAEIKLTDGFTVTSKIYQKLYGEPYSECTCWYCEAVRESHTSTASRLFRSNNATAADKLHSVPSDPKKSVHISTHNAVRPTGDQRYDESVTRRIGELEKAYEKACKRADKKGKPHPKRDDYYYSESYGHPVFMPMYVPYYGAMPYTPVIYPVNPGCMAPGGCCAGTCSAAATAGGFCSGVGSCGGMGGCGSNCGGGGSAGCGGGGGAGCGGGGGGC</sequence>
<evidence type="ECO:0000313" key="3">
    <source>
        <dbReference type="Proteomes" id="UP001341245"/>
    </source>
</evidence>
<comment type="caution">
    <text evidence="2">The sequence shown here is derived from an EMBL/GenBank/DDBJ whole genome shotgun (WGS) entry which is preliminary data.</text>
</comment>
<dbReference type="InterPro" id="IPR009836">
    <property type="entry name" value="GRDP-like"/>
</dbReference>
<proteinExistence type="predicted"/>
<keyword evidence="3" id="KW-1185">Reference proteome</keyword>
<evidence type="ECO:0000313" key="2">
    <source>
        <dbReference type="EMBL" id="KAK6008736.1"/>
    </source>
</evidence>
<dbReference type="Proteomes" id="UP001341245">
    <property type="component" value="Unassembled WGS sequence"/>
</dbReference>
<accession>A0ABR0TXK7</accession>
<protein>
    <submittedName>
        <fullName evidence="2">Uncharacterized protein</fullName>
    </submittedName>
</protein>
<dbReference type="PANTHER" id="PTHR34365:SF7">
    <property type="entry name" value="GLYCINE-RICH DOMAIN-CONTAINING PROTEIN 1"/>
    <property type="match status" value="1"/>
</dbReference>
<gene>
    <name evidence="2" type="ORF">QM012_000639</name>
</gene>
<name>A0ABR0TXK7_AURPU</name>
<dbReference type="Pfam" id="PF07173">
    <property type="entry name" value="GRDP-like"/>
    <property type="match status" value="1"/>
</dbReference>
<feature type="compositionally biased region" description="Basic and acidic residues" evidence="1">
    <location>
        <begin position="10"/>
        <end position="21"/>
    </location>
</feature>
<organism evidence="2 3">
    <name type="scientific">Aureobasidium pullulans</name>
    <name type="common">Black yeast</name>
    <name type="synonym">Pullularia pullulans</name>
    <dbReference type="NCBI Taxonomy" id="5580"/>
    <lineage>
        <taxon>Eukaryota</taxon>
        <taxon>Fungi</taxon>
        <taxon>Dikarya</taxon>
        <taxon>Ascomycota</taxon>
        <taxon>Pezizomycotina</taxon>
        <taxon>Dothideomycetes</taxon>
        <taxon>Dothideomycetidae</taxon>
        <taxon>Dothideales</taxon>
        <taxon>Saccotheciaceae</taxon>
        <taxon>Aureobasidium</taxon>
    </lineage>
</organism>